<name>A0A5B7EGZ9_PORTR</name>
<dbReference type="Proteomes" id="UP000324222">
    <property type="component" value="Unassembled WGS sequence"/>
</dbReference>
<evidence type="ECO:0000313" key="3">
    <source>
        <dbReference type="Proteomes" id="UP000324222"/>
    </source>
</evidence>
<dbReference type="InterPro" id="IPR038269">
    <property type="entry name" value="SCAN_sf"/>
</dbReference>
<reference evidence="2 3" key="1">
    <citation type="submission" date="2019-05" db="EMBL/GenBank/DDBJ databases">
        <title>Another draft genome of Portunus trituberculatus and its Hox gene families provides insights of decapod evolution.</title>
        <authorList>
            <person name="Jeong J.-H."/>
            <person name="Song I."/>
            <person name="Kim S."/>
            <person name="Choi T."/>
            <person name="Kim D."/>
            <person name="Ryu S."/>
            <person name="Kim W."/>
        </authorList>
    </citation>
    <scope>NUCLEOTIDE SEQUENCE [LARGE SCALE GENOMIC DNA]</scope>
    <source>
        <tissue evidence="2">Muscle</tissue>
    </source>
</reference>
<dbReference type="Gene3D" id="1.10.4020.10">
    <property type="entry name" value="DNA breaking-rejoining enzymes"/>
    <property type="match status" value="1"/>
</dbReference>
<evidence type="ECO:0000259" key="1">
    <source>
        <dbReference type="Pfam" id="PF02023"/>
    </source>
</evidence>
<dbReference type="EMBL" id="VSRR010002674">
    <property type="protein sequence ID" value="MPC32688.1"/>
    <property type="molecule type" value="Genomic_DNA"/>
</dbReference>
<dbReference type="Pfam" id="PF02023">
    <property type="entry name" value="SCAN"/>
    <property type="match status" value="1"/>
</dbReference>
<protein>
    <recommendedName>
        <fullName evidence="1">SCAN box domain-containing protein</fullName>
    </recommendedName>
</protein>
<keyword evidence="3" id="KW-1185">Reference proteome</keyword>
<organism evidence="2 3">
    <name type="scientific">Portunus trituberculatus</name>
    <name type="common">Swimming crab</name>
    <name type="synonym">Neptunus trituberculatus</name>
    <dbReference type="NCBI Taxonomy" id="210409"/>
    <lineage>
        <taxon>Eukaryota</taxon>
        <taxon>Metazoa</taxon>
        <taxon>Ecdysozoa</taxon>
        <taxon>Arthropoda</taxon>
        <taxon>Crustacea</taxon>
        <taxon>Multicrustacea</taxon>
        <taxon>Malacostraca</taxon>
        <taxon>Eumalacostraca</taxon>
        <taxon>Eucarida</taxon>
        <taxon>Decapoda</taxon>
        <taxon>Pleocyemata</taxon>
        <taxon>Brachyura</taxon>
        <taxon>Eubrachyura</taxon>
        <taxon>Portunoidea</taxon>
        <taxon>Portunidae</taxon>
        <taxon>Portuninae</taxon>
        <taxon>Portunus</taxon>
    </lineage>
</organism>
<feature type="domain" description="SCAN box" evidence="1">
    <location>
        <begin position="75"/>
        <end position="156"/>
    </location>
</feature>
<sequence>MDAAMEEFVLDPAGSWEEAVRSLKKNAWWESAVHYDLEVRASTSKCKIQDAVLGHLRQVGIVERESSDCKEGDERSRFRIEKKLPGQRFAEFAHVLKRNLQKWWHAFGPETVGQRMEVIWLEQFLEGVAPEIRIYLCEKRVKTFEEAAMMAKDFVLVAKSGKEPVMKTGREKGNPCGWSGGGNKGSVKNACAVRAMPETGYCEDEYKQYIMEGHVFDGMDGKNRMLISVQGHRRCSLAYDKEPPSKCRQGSNGE</sequence>
<dbReference type="InterPro" id="IPR003309">
    <property type="entry name" value="SCAN_dom"/>
</dbReference>
<evidence type="ECO:0000313" key="2">
    <source>
        <dbReference type="EMBL" id="MPC32688.1"/>
    </source>
</evidence>
<dbReference type="AlphaFoldDB" id="A0A5B7EGZ9"/>
<comment type="caution">
    <text evidence="2">The sequence shown here is derived from an EMBL/GenBank/DDBJ whole genome shotgun (WGS) entry which is preliminary data.</text>
</comment>
<accession>A0A5B7EGZ9</accession>
<gene>
    <name evidence="2" type="ORF">E2C01_026012</name>
</gene>
<proteinExistence type="predicted"/>
<dbReference type="SUPFAM" id="SSF47353">
    <property type="entry name" value="Retrovirus capsid dimerization domain-like"/>
    <property type="match status" value="1"/>
</dbReference>